<dbReference type="RefSeq" id="WP_131904562.1">
    <property type="nucleotide sequence ID" value="NZ_BAAAFU010000008.1"/>
</dbReference>
<feature type="domain" description="Methyltransferase type 11" evidence="1">
    <location>
        <begin position="260"/>
        <end position="333"/>
    </location>
</feature>
<organism evidence="2 3">
    <name type="scientific">Cocleimonas flava</name>
    <dbReference type="NCBI Taxonomy" id="634765"/>
    <lineage>
        <taxon>Bacteria</taxon>
        <taxon>Pseudomonadati</taxon>
        <taxon>Pseudomonadota</taxon>
        <taxon>Gammaproteobacteria</taxon>
        <taxon>Thiotrichales</taxon>
        <taxon>Thiotrichaceae</taxon>
        <taxon>Cocleimonas</taxon>
    </lineage>
</organism>
<keyword evidence="2" id="KW-0489">Methyltransferase</keyword>
<dbReference type="AlphaFoldDB" id="A0A4R1FDG9"/>
<dbReference type="Gene3D" id="3.40.50.150">
    <property type="entry name" value="Vaccinia Virus protein VP39"/>
    <property type="match status" value="1"/>
</dbReference>
<dbReference type="OrthoDB" id="939937at2"/>
<dbReference type="GO" id="GO:0008757">
    <property type="term" value="F:S-adenosylmethionine-dependent methyltransferase activity"/>
    <property type="evidence" value="ECO:0007669"/>
    <property type="project" value="InterPro"/>
</dbReference>
<dbReference type="GO" id="GO:0032259">
    <property type="term" value="P:methylation"/>
    <property type="evidence" value="ECO:0007669"/>
    <property type="project" value="UniProtKB-KW"/>
</dbReference>
<sequence length="412" mass="46690">MIKNTRAKIDFSLSWVSATAQHCDVFHAEDIDLTKDVFPEGFADKLKALAVGESNTETFPANGLLSTGFDPDKVKTFNVKDFDSTFRGQNIVPKLYRYFPSAVACKGLGTDPRDLNPFRIMSMEGENMTGDYNHPLAKYFLTLSATIVEWLEPETSSVTAADQEIKRKKHIGKLVCNRGPGMQVPFEYGEPSYFDEYPFKRLDETDDAAFYKEPRMDHHLDATAIAEITQLHNTLLNKHSRVLDLMSSWSSPLSDELSLTHVTGLGMNQEELKANKRLNDFTVQDLNLQQILPYADGQFDAAICTASIEYLTYPLKIMTEVARVIKPGGKFVVTFSERCFPSKAITLWSQLHPFERMQLVLEYFRDSGLFSDLNTYSKRGMPRPADDQYFDEIKTSDPVYAIWGTVESPELD</sequence>
<keyword evidence="2" id="KW-0808">Transferase</keyword>
<protein>
    <submittedName>
        <fullName evidence="2">Methyltransferase family protein</fullName>
    </submittedName>
</protein>
<dbReference type="EMBL" id="SMFQ01000002">
    <property type="protein sequence ID" value="TCJ88891.1"/>
    <property type="molecule type" value="Genomic_DNA"/>
</dbReference>
<reference evidence="2 3" key="1">
    <citation type="submission" date="2019-03" db="EMBL/GenBank/DDBJ databases">
        <title>Genomic Encyclopedia of Type Strains, Phase IV (KMG-IV): sequencing the most valuable type-strain genomes for metagenomic binning, comparative biology and taxonomic classification.</title>
        <authorList>
            <person name="Goeker M."/>
        </authorList>
    </citation>
    <scope>NUCLEOTIDE SEQUENCE [LARGE SCALE GENOMIC DNA]</scope>
    <source>
        <strain evidence="2 3">DSM 24830</strain>
    </source>
</reference>
<dbReference type="GO" id="GO:0003755">
    <property type="term" value="F:peptidyl-prolyl cis-trans isomerase activity"/>
    <property type="evidence" value="ECO:0007669"/>
    <property type="project" value="InterPro"/>
</dbReference>
<dbReference type="Gene3D" id="3.10.50.40">
    <property type="match status" value="1"/>
</dbReference>
<dbReference type="InterPro" id="IPR013216">
    <property type="entry name" value="Methyltransf_11"/>
</dbReference>
<dbReference type="PANTHER" id="PTHR43036">
    <property type="entry name" value="OSJNBB0011N17.9 PROTEIN"/>
    <property type="match status" value="1"/>
</dbReference>
<comment type="caution">
    <text evidence="2">The sequence shown here is derived from an EMBL/GenBank/DDBJ whole genome shotgun (WGS) entry which is preliminary data.</text>
</comment>
<dbReference type="SUPFAM" id="SSF53335">
    <property type="entry name" value="S-adenosyl-L-methionine-dependent methyltransferases"/>
    <property type="match status" value="1"/>
</dbReference>
<dbReference type="Proteomes" id="UP000294887">
    <property type="component" value="Unassembled WGS sequence"/>
</dbReference>
<dbReference type="Pfam" id="PF08241">
    <property type="entry name" value="Methyltransf_11"/>
    <property type="match status" value="1"/>
</dbReference>
<proteinExistence type="predicted"/>
<keyword evidence="3" id="KW-1185">Reference proteome</keyword>
<gene>
    <name evidence="2" type="ORF">EV695_0751</name>
</gene>
<evidence type="ECO:0000313" key="2">
    <source>
        <dbReference type="EMBL" id="TCJ88891.1"/>
    </source>
</evidence>
<evidence type="ECO:0000313" key="3">
    <source>
        <dbReference type="Proteomes" id="UP000294887"/>
    </source>
</evidence>
<dbReference type="PANTHER" id="PTHR43036:SF2">
    <property type="entry name" value="OS04G0481300 PROTEIN"/>
    <property type="match status" value="1"/>
</dbReference>
<dbReference type="InterPro" id="IPR029063">
    <property type="entry name" value="SAM-dependent_MTases_sf"/>
</dbReference>
<name>A0A4R1FDG9_9GAMM</name>
<evidence type="ECO:0000259" key="1">
    <source>
        <dbReference type="Pfam" id="PF08241"/>
    </source>
</evidence>
<dbReference type="CDD" id="cd02440">
    <property type="entry name" value="AdoMet_MTases"/>
    <property type="match status" value="1"/>
</dbReference>
<accession>A0A4R1FDG9</accession>
<dbReference type="InterPro" id="IPR046357">
    <property type="entry name" value="PPIase_dom_sf"/>
</dbReference>